<organism evidence="1 2">
    <name type="scientific">Leptospira perdikensis</name>
    <dbReference type="NCBI Taxonomy" id="2484948"/>
    <lineage>
        <taxon>Bacteria</taxon>
        <taxon>Pseudomonadati</taxon>
        <taxon>Spirochaetota</taxon>
        <taxon>Spirochaetia</taxon>
        <taxon>Leptospirales</taxon>
        <taxon>Leptospiraceae</taxon>
        <taxon>Leptospira</taxon>
    </lineage>
</organism>
<evidence type="ECO:0008006" key="3">
    <source>
        <dbReference type="Google" id="ProtNLM"/>
    </source>
</evidence>
<proteinExistence type="predicted"/>
<dbReference type="EMBL" id="RQGA01000002">
    <property type="protein sequence ID" value="TGL45617.1"/>
    <property type="molecule type" value="Genomic_DNA"/>
</dbReference>
<keyword evidence="2" id="KW-1185">Reference proteome</keyword>
<reference evidence="1" key="1">
    <citation type="journal article" date="2019" name="PLoS Negl. Trop. Dis.">
        <title>Revisiting the worldwide diversity of Leptospira species in the environment.</title>
        <authorList>
            <person name="Vincent A.T."/>
            <person name="Schiettekatte O."/>
            <person name="Bourhy P."/>
            <person name="Veyrier F.J."/>
            <person name="Picardeau M."/>
        </authorList>
    </citation>
    <scope>NUCLEOTIDE SEQUENCE [LARGE SCALE GENOMIC DNA]</scope>
    <source>
        <strain evidence="1">201702692</strain>
    </source>
</reference>
<dbReference type="RefSeq" id="WP_135575491.1">
    <property type="nucleotide sequence ID" value="NZ_RQGA01000002.1"/>
</dbReference>
<sequence>MKYLFFTITLVCIFFTLVVSISAQKGQQQEAKPEGGFTKKLSGVWDCGEFGKLTLQQNGISVTGIYDSNGGSLRGTINGNIFSGVWSESVTNDSGAFEFELAIKRMSPDPTHLNGKWNHTENRTWQSGWNCVK</sequence>
<evidence type="ECO:0000313" key="1">
    <source>
        <dbReference type="EMBL" id="TGL45617.1"/>
    </source>
</evidence>
<dbReference type="AlphaFoldDB" id="A0A4R9JL14"/>
<comment type="caution">
    <text evidence="1">The sequence shown here is derived from an EMBL/GenBank/DDBJ whole genome shotgun (WGS) entry which is preliminary data.</text>
</comment>
<dbReference type="Proteomes" id="UP000298125">
    <property type="component" value="Unassembled WGS sequence"/>
</dbReference>
<gene>
    <name evidence="1" type="ORF">EHQ49_01050</name>
</gene>
<protein>
    <recommendedName>
        <fullName evidence="3">TIGR03067 domain-containing protein</fullName>
    </recommendedName>
</protein>
<evidence type="ECO:0000313" key="2">
    <source>
        <dbReference type="Proteomes" id="UP000298125"/>
    </source>
</evidence>
<dbReference type="OrthoDB" id="329377at2"/>
<accession>A0A4R9JL14</accession>
<name>A0A4R9JL14_9LEPT</name>